<protein>
    <submittedName>
        <fullName evidence="1">Uncharacterized protein</fullName>
    </submittedName>
</protein>
<accession>A0A0F7L8I9</accession>
<evidence type="ECO:0000313" key="1">
    <source>
        <dbReference type="EMBL" id="AKH48255.1"/>
    </source>
</evidence>
<reference evidence="1" key="2">
    <citation type="submission" date="2015-03" db="EMBL/GenBank/DDBJ databases">
        <authorList>
            <person name="Chow C.-E.T."/>
            <person name="Winget D.M."/>
            <person name="White R.A.III."/>
            <person name="Hallam S.J."/>
            <person name="Suttle C.A."/>
        </authorList>
    </citation>
    <scope>NUCLEOTIDE SEQUENCE</scope>
    <source>
        <strain evidence="1">Oxic1_7</strain>
    </source>
</reference>
<reference evidence="1" key="1">
    <citation type="journal article" date="2015" name="Front. Microbiol.">
        <title>Combining genomic sequencing methods to explore viral diversity and reveal potential virus-host interactions.</title>
        <authorList>
            <person name="Chow C.E."/>
            <person name="Winget D.M."/>
            <person name="White R.A.III."/>
            <person name="Hallam S.J."/>
            <person name="Suttle C.A."/>
        </authorList>
    </citation>
    <scope>NUCLEOTIDE SEQUENCE</scope>
    <source>
        <strain evidence="1">Oxic1_7</strain>
    </source>
</reference>
<proteinExistence type="predicted"/>
<name>A0A0F7L8I9_9VIRU</name>
<organism evidence="1">
    <name type="scientific">uncultured marine virus</name>
    <dbReference type="NCBI Taxonomy" id="186617"/>
    <lineage>
        <taxon>Viruses</taxon>
        <taxon>environmental samples</taxon>
    </lineage>
</organism>
<dbReference type="EMBL" id="KR029602">
    <property type="protein sequence ID" value="AKH48255.1"/>
    <property type="molecule type" value="Genomic_DNA"/>
</dbReference>
<sequence>MSQRQMPQRCPTSLSISDSSLSIIVSWHSLISAILRTTSLIPAPLNRSFLSSVF</sequence>